<dbReference type="Pfam" id="PF14559">
    <property type="entry name" value="TPR_19"/>
    <property type="match status" value="1"/>
</dbReference>
<dbReference type="SUPFAM" id="SSF48452">
    <property type="entry name" value="TPR-like"/>
    <property type="match status" value="1"/>
</dbReference>
<dbReference type="PROSITE" id="PS50005">
    <property type="entry name" value="TPR"/>
    <property type="match status" value="1"/>
</dbReference>
<dbReference type="SMART" id="SM00028">
    <property type="entry name" value="TPR"/>
    <property type="match status" value="3"/>
</dbReference>
<evidence type="ECO:0000256" key="1">
    <source>
        <dbReference type="ARBA" id="ARBA00022679"/>
    </source>
</evidence>
<keyword evidence="1" id="KW-0808">Transferase</keyword>
<evidence type="ECO:0000313" key="4">
    <source>
        <dbReference type="Proteomes" id="UP001202281"/>
    </source>
</evidence>
<dbReference type="SUPFAM" id="SSF52540">
    <property type="entry name" value="P-loop containing nucleoside triphosphate hydrolases"/>
    <property type="match status" value="1"/>
</dbReference>
<protein>
    <submittedName>
        <fullName evidence="3">Sulfotransferase</fullName>
    </submittedName>
</protein>
<dbReference type="Gene3D" id="3.40.50.300">
    <property type="entry name" value="P-loop containing nucleotide triphosphate hydrolases"/>
    <property type="match status" value="1"/>
</dbReference>
<dbReference type="PANTHER" id="PTHR12788">
    <property type="entry name" value="PROTEIN-TYROSINE SULFOTRANSFERASE 2"/>
    <property type="match status" value="1"/>
</dbReference>
<evidence type="ECO:0000313" key="3">
    <source>
        <dbReference type="EMBL" id="MCJ2188450.1"/>
    </source>
</evidence>
<proteinExistence type="predicted"/>
<dbReference type="Gene3D" id="1.25.40.10">
    <property type="entry name" value="Tetratricopeptide repeat domain"/>
    <property type="match status" value="1"/>
</dbReference>
<organism evidence="3 4">
    <name type="scientific">Novosphingobium beihaiensis</name>
    <dbReference type="NCBI Taxonomy" id="2930389"/>
    <lineage>
        <taxon>Bacteria</taxon>
        <taxon>Pseudomonadati</taxon>
        <taxon>Pseudomonadota</taxon>
        <taxon>Alphaproteobacteria</taxon>
        <taxon>Sphingomonadales</taxon>
        <taxon>Sphingomonadaceae</taxon>
        <taxon>Novosphingobium</taxon>
    </lineage>
</organism>
<dbReference type="RefSeq" id="WP_243923152.1">
    <property type="nucleotide sequence ID" value="NZ_JALHLG010000035.1"/>
</dbReference>
<dbReference type="InterPro" id="IPR011990">
    <property type="entry name" value="TPR-like_helical_dom_sf"/>
</dbReference>
<keyword evidence="4" id="KW-1185">Reference proteome</keyword>
<keyword evidence="2" id="KW-0802">TPR repeat</keyword>
<comment type="caution">
    <text evidence="3">The sequence shown here is derived from an EMBL/GenBank/DDBJ whole genome shotgun (WGS) entry which is preliminary data.</text>
</comment>
<evidence type="ECO:0000256" key="2">
    <source>
        <dbReference type="PROSITE-ProRule" id="PRU00339"/>
    </source>
</evidence>
<name>A0ABT0BTS0_9SPHN</name>
<feature type="repeat" description="TPR" evidence="2">
    <location>
        <begin position="101"/>
        <end position="134"/>
    </location>
</feature>
<sequence>MTPEAQARAALARGDLPAAAAAAKALAQGRPESPAGFFLMGMVAAEAGQIAKAVPLVQAAVARGPQAEHLAQLARLLILLRREGEAGEAAHAAMGLAPRDALTLDTIGCVLTRLGDHEASLAPFTAAVAAEPDNLEYRYNLAAASGFTGRVDDARAHYEAILAADPGNARAHYALAILARQTVQANHVPRLERALAGADRPEDALRIRYALAKELEDIGDASGAFRYLSAANAAQKQALGYDFEQDAAMFDALEALFGEGGDALAAGDGYPDPAPIFVVGMPRTGTTLTDRILSSHRDVGSAGELQAMPLAVKQAARTASRTVIDPETIRASGAIDPMVIGKAYMARASHQRPKGAARFVDKLPANFLYTGHIVRALPQARIVCLRRNPMDTVWSNYKNLFSSQSAYYAYSYDLMDTARYYLRFDRLMALWDHLWPGRVLQLSYEELVADQEGQTRRLLDHCGLEWDAACLSFHENSAAVATPSAAQVRRKLNSEGICRWKTHAQGMDEVRAFFEAQGILTD</sequence>
<dbReference type="EMBL" id="JALHLG010000035">
    <property type="protein sequence ID" value="MCJ2188450.1"/>
    <property type="molecule type" value="Genomic_DNA"/>
</dbReference>
<gene>
    <name evidence="3" type="ORF">MTR66_16710</name>
</gene>
<accession>A0ABT0BTS0</accession>
<dbReference type="Proteomes" id="UP001202281">
    <property type="component" value="Unassembled WGS sequence"/>
</dbReference>
<dbReference type="Pfam" id="PF13469">
    <property type="entry name" value="Sulfotransfer_3"/>
    <property type="match status" value="1"/>
</dbReference>
<reference evidence="3 4" key="1">
    <citation type="submission" date="2022-04" db="EMBL/GenBank/DDBJ databases">
        <title>Identification of a novel bacterium isolated from mangrove sediments.</title>
        <authorList>
            <person name="Pan X."/>
        </authorList>
    </citation>
    <scope>NUCLEOTIDE SEQUENCE [LARGE SCALE GENOMIC DNA]</scope>
    <source>
        <strain evidence="3 4">B2638</strain>
    </source>
</reference>
<dbReference type="InterPro" id="IPR026634">
    <property type="entry name" value="TPST-like"/>
</dbReference>
<dbReference type="InterPro" id="IPR019734">
    <property type="entry name" value="TPR_rpt"/>
</dbReference>
<dbReference type="InterPro" id="IPR027417">
    <property type="entry name" value="P-loop_NTPase"/>
</dbReference>
<dbReference type="PANTHER" id="PTHR12788:SF10">
    <property type="entry name" value="PROTEIN-TYROSINE SULFOTRANSFERASE"/>
    <property type="match status" value="1"/>
</dbReference>